<keyword evidence="3" id="KW-1185">Reference proteome</keyword>
<evidence type="ECO:0000313" key="2">
    <source>
        <dbReference type="EMBL" id="MBS9719294.1"/>
    </source>
</evidence>
<name>A0ABS5RSU0_9HYPH</name>
<reference evidence="2 3" key="1">
    <citation type="submission" date="2021-03" db="EMBL/GenBank/DDBJ databases">
        <title>Tianweitania aestuarii sp. nov., isolated from a tidal flat.</title>
        <authorList>
            <person name="Park S."/>
            <person name="Yoon J.-H."/>
        </authorList>
    </citation>
    <scope>NUCLEOTIDE SEQUENCE [LARGE SCALE GENOMIC DNA]</scope>
    <source>
        <strain evidence="2 3">BSSL-BM11</strain>
    </source>
</reference>
<proteinExistence type="predicted"/>
<protein>
    <submittedName>
        <fullName evidence="2">Uncharacterized protein</fullName>
    </submittedName>
</protein>
<evidence type="ECO:0000313" key="3">
    <source>
        <dbReference type="Proteomes" id="UP001297272"/>
    </source>
</evidence>
<comment type="caution">
    <text evidence="2">The sequence shown here is derived from an EMBL/GenBank/DDBJ whole genome shotgun (WGS) entry which is preliminary data.</text>
</comment>
<evidence type="ECO:0000256" key="1">
    <source>
        <dbReference type="SAM" id="MobiDB-lite"/>
    </source>
</evidence>
<gene>
    <name evidence="2" type="ORF">JYU29_01170</name>
</gene>
<dbReference type="EMBL" id="JAFMNX010000001">
    <property type="protein sequence ID" value="MBS9719294.1"/>
    <property type="molecule type" value="Genomic_DNA"/>
</dbReference>
<dbReference type="Proteomes" id="UP001297272">
    <property type="component" value="Unassembled WGS sequence"/>
</dbReference>
<feature type="compositionally biased region" description="Pro residues" evidence="1">
    <location>
        <begin position="17"/>
        <end position="40"/>
    </location>
</feature>
<dbReference type="RefSeq" id="WP_213982959.1">
    <property type="nucleotide sequence ID" value="NZ_JAFMNX010000001.1"/>
</dbReference>
<sequence>MGVTGEPGDGVVLPTPTLEPLPPPMVALPTDPPPPTVPLPLIEPPPTWALAIAVEKASAEMAANVMRLKEVRLKEVRLKEVRLKDMGLPFLGNICGPTVNRRTCFPLAAK</sequence>
<organism evidence="2 3">
    <name type="scientific">Tianweitania aestuarii</name>
    <dbReference type="NCBI Taxonomy" id="2814886"/>
    <lineage>
        <taxon>Bacteria</taxon>
        <taxon>Pseudomonadati</taxon>
        <taxon>Pseudomonadota</taxon>
        <taxon>Alphaproteobacteria</taxon>
        <taxon>Hyphomicrobiales</taxon>
        <taxon>Phyllobacteriaceae</taxon>
        <taxon>Tianweitania</taxon>
    </lineage>
</organism>
<accession>A0ABS5RSU0</accession>
<feature type="region of interest" description="Disordered" evidence="1">
    <location>
        <begin position="1"/>
        <end position="40"/>
    </location>
</feature>